<gene>
    <name evidence="2" type="ORF">BRARA_D00462</name>
</gene>
<evidence type="ECO:0000313" key="3">
    <source>
        <dbReference type="Proteomes" id="UP000264353"/>
    </source>
</evidence>
<feature type="compositionally biased region" description="Basic and acidic residues" evidence="1">
    <location>
        <begin position="50"/>
        <end position="73"/>
    </location>
</feature>
<dbReference type="AlphaFoldDB" id="A0A397ZIK5"/>
<feature type="region of interest" description="Disordered" evidence="1">
    <location>
        <begin position="115"/>
        <end position="167"/>
    </location>
</feature>
<evidence type="ECO:0000313" key="2">
    <source>
        <dbReference type="EMBL" id="RID65255.1"/>
    </source>
</evidence>
<dbReference type="Proteomes" id="UP000264353">
    <property type="component" value="Chromosome A4"/>
</dbReference>
<evidence type="ECO:0000256" key="1">
    <source>
        <dbReference type="SAM" id="MobiDB-lite"/>
    </source>
</evidence>
<dbReference type="EMBL" id="CM010631">
    <property type="protein sequence ID" value="RID65255.1"/>
    <property type="molecule type" value="Genomic_DNA"/>
</dbReference>
<protein>
    <submittedName>
        <fullName evidence="2">Uncharacterized protein</fullName>
    </submittedName>
</protein>
<feature type="compositionally biased region" description="Low complexity" evidence="1">
    <location>
        <begin position="139"/>
        <end position="158"/>
    </location>
</feature>
<reference evidence="2 3" key="1">
    <citation type="submission" date="2018-06" db="EMBL/GenBank/DDBJ databases">
        <title>WGS assembly of Brassica rapa FPsc.</title>
        <authorList>
            <person name="Bowman J."/>
            <person name="Kohchi T."/>
            <person name="Yamato K."/>
            <person name="Jenkins J."/>
            <person name="Shu S."/>
            <person name="Ishizaki K."/>
            <person name="Yamaoka S."/>
            <person name="Nishihama R."/>
            <person name="Nakamura Y."/>
            <person name="Berger F."/>
            <person name="Adam C."/>
            <person name="Aki S."/>
            <person name="Althoff F."/>
            <person name="Araki T."/>
            <person name="Arteaga-Vazquez M."/>
            <person name="Balasubrmanian S."/>
            <person name="Bauer D."/>
            <person name="Boehm C."/>
            <person name="Briginshaw L."/>
            <person name="Caballero-Perez J."/>
            <person name="Catarino B."/>
            <person name="Chen F."/>
            <person name="Chiyoda S."/>
            <person name="Chovatia M."/>
            <person name="Davies K."/>
            <person name="Delmans M."/>
            <person name="Demura T."/>
            <person name="Dierschke T."/>
            <person name="Dolan L."/>
            <person name="Dorantes-Acosta A."/>
            <person name="Eklund D."/>
            <person name="Florent S."/>
            <person name="Flores-Sandoval E."/>
            <person name="Fujiyama A."/>
            <person name="Fukuzawa H."/>
            <person name="Galik B."/>
            <person name="Grimanelli D."/>
            <person name="Grimwood J."/>
            <person name="Grossniklaus U."/>
            <person name="Hamada T."/>
            <person name="Haseloff J."/>
            <person name="Hetherington A."/>
            <person name="Higo A."/>
            <person name="Hirakawa Y."/>
            <person name="Hundley H."/>
            <person name="Ikeda Y."/>
            <person name="Inoue K."/>
            <person name="Inoue S."/>
            <person name="Ishida S."/>
            <person name="Jia Q."/>
            <person name="Kakita M."/>
            <person name="Kanazawa T."/>
            <person name="Kawai Y."/>
            <person name="Kawashima T."/>
            <person name="Kennedy M."/>
            <person name="Kinose K."/>
            <person name="Kinoshita T."/>
            <person name="Kohara Y."/>
            <person name="Koide E."/>
            <person name="Komatsu K."/>
            <person name="Kopischke S."/>
            <person name="Kubo M."/>
            <person name="Kyozuka J."/>
            <person name="Lagercrantz U."/>
            <person name="Lin S."/>
            <person name="Lindquist E."/>
            <person name="Lipzen A."/>
            <person name="Lu C."/>
            <person name="Luna E."/>
            <person name="Martienssen R."/>
            <person name="Minamino N."/>
            <person name="Mizutani M."/>
            <person name="Mizutani M."/>
            <person name="Mochizuki N."/>
            <person name="Monte I."/>
            <person name="Mosher R."/>
            <person name="Nagasaki H."/>
            <person name="Nakagami H."/>
            <person name="Naramoto S."/>
            <person name="Nishitani K."/>
            <person name="Ohtani M."/>
            <person name="Okamoto T."/>
            <person name="Okumura M."/>
            <person name="Phillips J."/>
            <person name="Pollak B."/>
            <person name="Reinders A."/>
            <person name="Roevekamp M."/>
            <person name="Sano R."/>
            <person name="Sawa S."/>
            <person name="Schmid M."/>
            <person name="Shirakawa M."/>
            <person name="Solano R."/>
            <person name="Spunde A."/>
            <person name="Suetsugu N."/>
            <person name="Sugano S."/>
            <person name="Sugiyama A."/>
            <person name="Sun R."/>
            <person name="Suzuki Y."/>
            <person name="Takenaka M."/>
            <person name="Takezawa D."/>
            <person name="Tomogane H."/>
            <person name="Tsuzuki M."/>
            <person name="Ueda T."/>
            <person name="Umeda M."/>
            <person name="Ward J."/>
            <person name="Watanabe Y."/>
            <person name="Yazaki K."/>
            <person name="Yokoyama R."/>
            <person name="Yoshitake Y."/>
            <person name="Yotsui I."/>
            <person name="Zachgo S."/>
            <person name="Schmutz J."/>
        </authorList>
    </citation>
    <scope>NUCLEOTIDE SEQUENCE [LARGE SCALE GENOMIC DNA]</scope>
    <source>
        <strain evidence="3">cv. B-3</strain>
    </source>
</reference>
<proteinExistence type="predicted"/>
<organism evidence="2 3">
    <name type="scientific">Brassica campestris</name>
    <name type="common">Field mustard</name>
    <dbReference type="NCBI Taxonomy" id="3711"/>
    <lineage>
        <taxon>Eukaryota</taxon>
        <taxon>Viridiplantae</taxon>
        <taxon>Streptophyta</taxon>
        <taxon>Embryophyta</taxon>
        <taxon>Tracheophyta</taxon>
        <taxon>Spermatophyta</taxon>
        <taxon>Magnoliopsida</taxon>
        <taxon>eudicotyledons</taxon>
        <taxon>Gunneridae</taxon>
        <taxon>Pentapetalae</taxon>
        <taxon>rosids</taxon>
        <taxon>malvids</taxon>
        <taxon>Brassicales</taxon>
        <taxon>Brassicaceae</taxon>
        <taxon>Brassiceae</taxon>
        <taxon>Brassica</taxon>
    </lineage>
</organism>
<sequence length="167" mass="17797">MAFMIVIREAVQAIVGEIDLSLSNAREPGPVSSAAELSKCLAEPSRYNSRRGEKTSELGKGHDVFHSTDESKEQGYNPATATSANMVIDASAIGTAHSNKTSQDNQQVILEEKSRYSTRESCINTQKSKQEDIHAGPLALGNASNSGSSSSVGEGLVETSQGNKRRL</sequence>
<feature type="region of interest" description="Disordered" evidence="1">
    <location>
        <begin position="43"/>
        <end position="81"/>
    </location>
</feature>
<accession>A0A397ZIK5</accession>
<name>A0A397ZIK5_BRACM</name>